<evidence type="ECO:0000256" key="2">
    <source>
        <dbReference type="ARBA" id="ARBA00022741"/>
    </source>
</evidence>
<dbReference type="InterPro" id="IPR000629">
    <property type="entry name" value="RNA-helicase_DEAD-box_CS"/>
</dbReference>
<evidence type="ECO:0000259" key="9">
    <source>
        <dbReference type="PROSITE" id="PS51194"/>
    </source>
</evidence>
<proteinExistence type="inferred from homology"/>
<evidence type="ECO:0000313" key="11">
    <source>
        <dbReference type="Proteomes" id="UP001178507"/>
    </source>
</evidence>
<keyword evidence="2 6" id="KW-0547">Nucleotide-binding</keyword>
<dbReference type="GO" id="GO:0016787">
    <property type="term" value="F:hydrolase activity"/>
    <property type="evidence" value="ECO:0007669"/>
    <property type="project" value="UniProtKB-KW"/>
</dbReference>
<dbReference type="InterPro" id="IPR001650">
    <property type="entry name" value="Helicase_C-like"/>
</dbReference>
<dbReference type="InterPro" id="IPR027417">
    <property type="entry name" value="P-loop_NTPase"/>
</dbReference>
<dbReference type="InterPro" id="IPR014001">
    <property type="entry name" value="Helicase_ATP-bd"/>
</dbReference>
<dbReference type="Gene3D" id="3.40.50.300">
    <property type="entry name" value="P-loop containing nucleotide triphosphate hydrolases"/>
    <property type="match status" value="2"/>
</dbReference>
<dbReference type="EMBL" id="CAUJNA010003498">
    <property type="protein sequence ID" value="CAJ1403487.1"/>
    <property type="molecule type" value="Genomic_DNA"/>
</dbReference>
<dbReference type="EC" id="3.6.4.13" evidence="1"/>
<dbReference type="GO" id="GO:0003676">
    <property type="term" value="F:nucleic acid binding"/>
    <property type="evidence" value="ECO:0007669"/>
    <property type="project" value="InterPro"/>
</dbReference>
<keyword evidence="5 6" id="KW-0067">ATP-binding</keyword>
<dbReference type="PROSITE" id="PS00039">
    <property type="entry name" value="DEAD_ATP_HELICASE"/>
    <property type="match status" value="1"/>
</dbReference>
<dbReference type="Pfam" id="PF00270">
    <property type="entry name" value="DEAD"/>
    <property type="match status" value="1"/>
</dbReference>
<sequence length="658" mass="70964">MKCCYAHVSFLVAPSGHTVSGRGPWAAQAGAGEGPRSAIIATIAGLQLVRFTSAARCKLVGRSARRDLAGDAGGSTPANWPKRKRPFGQRSQVQQIDQEFRARRPPKVEQSRPAFKANRRSPEVKQSGPKVVGANRQSSPEKERDQFLDMQAKIPVEVSPRPDIDELGESWASAKLSSQLASALHQQGLQRPTASQRWAVPLLLAGKDLMVCSQTGSGKTVAYLLPLLESLLRKPNLPGKGGRFLASPGAVVIAPTRELAAQIASEAAWLIRGTQLSVACVFGGVPYQTSKTDLRGGADLLVATPGRLEDVCQRGHATLQQVRLVVLDEADRLLDLGFEDQIRLLLTRRMPKAESRQTAMFSATFGTGVQHLAADFLDAYTFVAVGRVGSTAKTVEQRLVWSEDANKPQALLGTLLALDAQGSGSAIVFVNTKDAARMVEDKVRAWKFRCFSIHGDKKQEAREKALQLFRTHVEGTSKSLTVLVATDVAARGLDIPNISCVVHYDLPRRIDDYVHRTGRTGRVGRSGVAVGFANLGAKAVSGDLVRCLAEAGGEVPSWLMGMAISTGEAFEDLRQAVSNGSQKYGAQDVRLEGAGVQTAEERREAQKLRSFAADAYESDEKAFGSDMPTFQPSPQNPEVKLLFHRGDGNAIPDFGDNA</sequence>
<dbReference type="SUPFAM" id="SSF52540">
    <property type="entry name" value="P-loop containing nucleoside triphosphate hydrolases"/>
    <property type="match status" value="1"/>
</dbReference>
<name>A0AA36JC49_9DINO</name>
<gene>
    <name evidence="10" type="ORF">EVOR1521_LOCUS26156</name>
</gene>
<evidence type="ECO:0000256" key="5">
    <source>
        <dbReference type="ARBA" id="ARBA00022840"/>
    </source>
</evidence>
<evidence type="ECO:0000256" key="7">
    <source>
        <dbReference type="SAM" id="MobiDB-lite"/>
    </source>
</evidence>
<dbReference type="CDD" id="cd18787">
    <property type="entry name" value="SF2_C_DEAD"/>
    <property type="match status" value="1"/>
</dbReference>
<feature type="domain" description="Helicase C-terminal" evidence="9">
    <location>
        <begin position="394"/>
        <end position="563"/>
    </location>
</feature>
<accession>A0AA36JC49</accession>
<dbReference type="Proteomes" id="UP001178507">
    <property type="component" value="Unassembled WGS sequence"/>
</dbReference>
<evidence type="ECO:0000256" key="1">
    <source>
        <dbReference type="ARBA" id="ARBA00012552"/>
    </source>
</evidence>
<dbReference type="InterPro" id="IPR011545">
    <property type="entry name" value="DEAD/DEAH_box_helicase_dom"/>
</dbReference>
<reference evidence="10" key="1">
    <citation type="submission" date="2023-08" db="EMBL/GenBank/DDBJ databases">
        <authorList>
            <person name="Chen Y."/>
            <person name="Shah S."/>
            <person name="Dougan E. K."/>
            <person name="Thang M."/>
            <person name="Chan C."/>
        </authorList>
    </citation>
    <scope>NUCLEOTIDE SEQUENCE</scope>
</reference>
<evidence type="ECO:0000256" key="6">
    <source>
        <dbReference type="RuleBase" id="RU000492"/>
    </source>
</evidence>
<keyword evidence="4 6" id="KW-0347">Helicase</keyword>
<dbReference type="GO" id="GO:0005524">
    <property type="term" value="F:ATP binding"/>
    <property type="evidence" value="ECO:0007669"/>
    <property type="project" value="UniProtKB-KW"/>
</dbReference>
<comment type="similarity">
    <text evidence="6">Belongs to the DEAD box helicase family.</text>
</comment>
<keyword evidence="3 6" id="KW-0378">Hydrolase</keyword>
<dbReference type="SMART" id="SM00490">
    <property type="entry name" value="HELICc"/>
    <property type="match status" value="1"/>
</dbReference>
<keyword evidence="11" id="KW-1185">Reference proteome</keyword>
<dbReference type="PROSITE" id="PS51194">
    <property type="entry name" value="HELICASE_CTER"/>
    <property type="match status" value="1"/>
</dbReference>
<dbReference type="AlphaFoldDB" id="A0AA36JC49"/>
<dbReference type="Pfam" id="PF00271">
    <property type="entry name" value="Helicase_C"/>
    <property type="match status" value="1"/>
</dbReference>
<dbReference type="GO" id="GO:0003724">
    <property type="term" value="F:RNA helicase activity"/>
    <property type="evidence" value="ECO:0007669"/>
    <property type="project" value="UniProtKB-EC"/>
</dbReference>
<evidence type="ECO:0000256" key="4">
    <source>
        <dbReference type="ARBA" id="ARBA00022806"/>
    </source>
</evidence>
<feature type="region of interest" description="Disordered" evidence="7">
    <location>
        <begin position="65"/>
        <end position="145"/>
    </location>
</feature>
<evidence type="ECO:0000259" key="8">
    <source>
        <dbReference type="PROSITE" id="PS51192"/>
    </source>
</evidence>
<feature type="compositionally biased region" description="Basic and acidic residues" evidence="7">
    <location>
        <begin position="98"/>
        <end position="110"/>
    </location>
</feature>
<organism evidence="10 11">
    <name type="scientific">Effrenium voratum</name>
    <dbReference type="NCBI Taxonomy" id="2562239"/>
    <lineage>
        <taxon>Eukaryota</taxon>
        <taxon>Sar</taxon>
        <taxon>Alveolata</taxon>
        <taxon>Dinophyceae</taxon>
        <taxon>Suessiales</taxon>
        <taxon>Symbiodiniaceae</taxon>
        <taxon>Effrenium</taxon>
    </lineage>
</organism>
<dbReference type="PANTHER" id="PTHR47958">
    <property type="entry name" value="ATP-DEPENDENT RNA HELICASE DBP3"/>
    <property type="match status" value="1"/>
</dbReference>
<feature type="domain" description="Helicase ATP-binding" evidence="8">
    <location>
        <begin position="200"/>
        <end position="383"/>
    </location>
</feature>
<evidence type="ECO:0000256" key="3">
    <source>
        <dbReference type="ARBA" id="ARBA00022801"/>
    </source>
</evidence>
<dbReference type="SMART" id="SM00487">
    <property type="entry name" value="DEXDc"/>
    <property type="match status" value="1"/>
</dbReference>
<dbReference type="PROSITE" id="PS51192">
    <property type="entry name" value="HELICASE_ATP_BIND_1"/>
    <property type="match status" value="1"/>
</dbReference>
<evidence type="ECO:0000313" key="10">
    <source>
        <dbReference type="EMBL" id="CAJ1403487.1"/>
    </source>
</evidence>
<protein>
    <recommendedName>
        <fullName evidence="1">RNA helicase</fullName>
        <ecNumber evidence="1">3.6.4.13</ecNumber>
    </recommendedName>
</protein>
<comment type="caution">
    <text evidence="10">The sequence shown here is derived from an EMBL/GenBank/DDBJ whole genome shotgun (WGS) entry which is preliminary data.</text>
</comment>